<proteinExistence type="predicted"/>
<dbReference type="Pfam" id="PF04134">
    <property type="entry name" value="DCC1-like"/>
    <property type="match status" value="1"/>
</dbReference>
<accession>A0A848JAZ0</accession>
<dbReference type="Proteomes" id="UP000559010">
    <property type="component" value="Unassembled WGS sequence"/>
</dbReference>
<dbReference type="InterPro" id="IPR052927">
    <property type="entry name" value="DCC_oxidoreductase"/>
</dbReference>
<name>A0A848JAZ0_9BACT</name>
<dbReference type="EMBL" id="JABBNU010000011">
    <property type="protein sequence ID" value="NMM50202.1"/>
    <property type="molecule type" value="Genomic_DNA"/>
</dbReference>
<evidence type="ECO:0000313" key="1">
    <source>
        <dbReference type="EMBL" id="NMM50202.1"/>
    </source>
</evidence>
<organism evidence="1 2">
    <name type="scientific">Marinigracilibium pacificum</name>
    <dbReference type="NCBI Taxonomy" id="2729599"/>
    <lineage>
        <taxon>Bacteria</taxon>
        <taxon>Pseudomonadati</taxon>
        <taxon>Bacteroidota</taxon>
        <taxon>Cytophagia</taxon>
        <taxon>Cytophagales</taxon>
        <taxon>Flammeovirgaceae</taxon>
        <taxon>Marinigracilibium</taxon>
    </lineage>
</organism>
<comment type="caution">
    <text evidence="1">The sequence shown here is derived from an EMBL/GenBank/DDBJ whole genome shotgun (WGS) entry which is preliminary data.</text>
</comment>
<reference evidence="1 2" key="1">
    <citation type="submission" date="2020-04" db="EMBL/GenBank/DDBJ databases">
        <title>Flammeovirgaceae bacterium KN852 isolated from deep sea.</title>
        <authorList>
            <person name="Zhang D.-C."/>
        </authorList>
    </citation>
    <scope>NUCLEOTIDE SEQUENCE [LARGE SCALE GENOMIC DNA]</scope>
    <source>
        <strain evidence="1 2">KN852</strain>
    </source>
</reference>
<dbReference type="PANTHER" id="PTHR33639">
    <property type="entry name" value="THIOL-DISULFIDE OXIDOREDUCTASE DCC"/>
    <property type="match status" value="1"/>
</dbReference>
<protein>
    <submittedName>
        <fullName evidence="1">Thiol-disulfide oxidoreductase DCC family protein</fullName>
    </submittedName>
</protein>
<keyword evidence="2" id="KW-1185">Reference proteome</keyword>
<dbReference type="RefSeq" id="WP_169684564.1">
    <property type="nucleotide sequence ID" value="NZ_JABBNU010000011.1"/>
</dbReference>
<evidence type="ECO:0000313" key="2">
    <source>
        <dbReference type="Proteomes" id="UP000559010"/>
    </source>
</evidence>
<sequence length="144" mass="16687">MMERDVILFDGVCNLCNSWVQFVVKRDNNKRFAFASLQSELGQKVLSQVGMPTDQFISVLLVRNGKVYSKSRAALEIFRYLDGGWSYLYSFRIIPSFIRDFIYDIIAKKRYSWFGKSDICELPLSKDDIPVFKSDMETSNLKPA</sequence>
<dbReference type="GO" id="GO:0015035">
    <property type="term" value="F:protein-disulfide reductase activity"/>
    <property type="evidence" value="ECO:0007669"/>
    <property type="project" value="InterPro"/>
</dbReference>
<dbReference type="PANTHER" id="PTHR33639:SF2">
    <property type="entry name" value="DUF393 DOMAIN-CONTAINING PROTEIN"/>
    <property type="match status" value="1"/>
</dbReference>
<dbReference type="AlphaFoldDB" id="A0A848JAZ0"/>
<dbReference type="InterPro" id="IPR007263">
    <property type="entry name" value="DCC1-like"/>
</dbReference>
<gene>
    <name evidence="1" type="ORF">HH304_17470</name>
</gene>